<dbReference type="Gene3D" id="3.80.10.10">
    <property type="entry name" value="Ribonuclease Inhibitor"/>
    <property type="match status" value="1"/>
</dbReference>
<dbReference type="PANTHER" id="PTHR12634:SF8">
    <property type="entry name" value="FIERY MOUNTAIN, ISOFORM D"/>
    <property type="match status" value="1"/>
</dbReference>
<organism evidence="4 5">
    <name type="scientific">Riccia fluitans</name>
    <dbReference type="NCBI Taxonomy" id="41844"/>
    <lineage>
        <taxon>Eukaryota</taxon>
        <taxon>Viridiplantae</taxon>
        <taxon>Streptophyta</taxon>
        <taxon>Embryophyta</taxon>
        <taxon>Marchantiophyta</taxon>
        <taxon>Marchantiopsida</taxon>
        <taxon>Marchantiidae</taxon>
        <taxon>Marchantiales</taxon>
        <taxon>Ricciaceae</taxon>
        <taxon>Riccia</taxon>
    </lineage>
</organism>
<comment type="caution">
    <text evidence="4">The sequence shown here is derived from an EMBL/GenBank/DDBJ whole genome shotgun (WGS) entry which is preliminary data.</text>
</comment>
<evidence type="ECO:0000256" key="2">
    <source>
        <dbReference type="ARBA" id="ARBA00023306"/>
    </source>
</evidence>
<evidence type="ECO:0000313" key="5">
    <source>
        <dbReference type="Proteomes" id="UP001605036"/>
    </source>
</evidence>
<dbReference type="InterPro" id="IPR032675">
    <property type="entry name" value="LRR_dom_sf"/>
</dbReference>
<protein>
    <submittedName>
        <fullName evidence="4">Uncharacterized protein</fullName>
    </submittedName>
</protein>
<dbReference type="AlphaFoldDB" id="A0ABD1XYE8"/>
<evidence type="ECO:0000256" key="1">
    <source>
        <dbReference type="ARBA" id="ARBA00006180"/>
    </source>
</evidence>
<name>A0ABD1XYE8_9MARC</name>
<dbReference type="Proteomes" id="UP001605036">
    <property type="component" value="Unassembled WGS sequence"/>
</dbReference>
<evidence type="ECO:0000256" key="3">
    <source>
        <dbReference type="SAM" id="MobiDB-lite"/>
    </source>
</evidence>
<dbReference type="PROSITE" id="PS51450">
    <property type="entry name" value="LRR"/>
    <property type="match status" value="1"/>
</dbReference>
<keyword evidence="5" id="KW-1185">Reference proteome</keyword>
<accession>A0ABD1XYE8</accession>
<reference evidence="4 5" key="1">
    <citation type="submission" date="2024-09" db="EMBL/GenBank/DDBJ databases">
        <title>Chromosome-scale assembly of Riccia fluitans.</title>
        <authorList>
            <person name="Paukszto L."/>
            <person name="Sawicki J."/>
            <person name="Karawczyk K."/>
            <person name="Piernik-Szablinska J."/>
            <person name="Szczecinska M."/>
            <person name="Mazdziarz M."/>
        </authorList>
    </citation>
    <scope>NUCLEOTIDE SEQUENCE [LARGE SCALE GENOMIC DNA]</scope>
    <source>
        <strain evidence="4">Rf_01</strain>
        <tissue evidence="4">Aerial parts of the thallus</tissue>
    </source>
</reference>
<feature type="region of interest" description="Disordered" evidence="3">
    <location>
        <begin position="1"/>
        <end position="118"/>
    </location>
</feature>
<sequence length="606" mass="66921">MEIEDEAPALAPAVVILGLGREQNEEEDADADVEMEKDGLENGDSTSDDDRAEGQSCAEDCDAEGASGADSGDEDSLEEGEVTSQAENGFDGDLAGDPELKKKRKKKKKKKKKKKTTKDGDLNQFAALKSKMLLPEVADKRYSTCLESMRNDSSLIWMQLNRCRITDKRARKLFSALKENNSLTSLDLSENLITDDSIQFLFGVLSGGSAPNLIYVDVRGNPITSKSQEILGRLHNLRRHLKVDFDLNLAGEGEKQASTAYDDWSEGYPRKNVMAGTSGSGSTWSQEDVAVSNQLKMSNPQALQEKTEFALVAIKRSCSKLNVPELTSSLRGIIINFSQQLYHYRGKNNDWTTKDKLPEGLAFLLDNFGVFMTVLEMNPDQVMCQRKVEEQSAGLHRIALVELLNLLLVPTSPCIESELLEKGVPARIVGLFFQFPWNSVIQGAAFRSLQGMLSKPRLICPLLEGSNNLASRLAKTGTDCASLPMGRRPGYTGYIVKLTVEVQALVEKDVDAKFLLDMNDDWKKYVGPGGAFRKMLAEQTGYLGGPKPAVMRSSVSSFFQSEGSRTSSTLEQLRGLFLPNTGRWRQSFFPVTMISDPDNMTTLKIT</sequence>
<feature type="compositionally biased region" description="Acidic residues" evidence="3">
    <location>
        <begin position="24"/>
        <end position="33"/>
    </location>
</feature>
<keyword evidence="2" id="KW-0131">Cell cycle</keyword>
<comment type="similarity">
    <text evidence="1">Belongs to the SAPS family.</text>
</comment>
<gene>
    <name evidence="4" type="ORF">R1flu_025674</name>
</gene>
<proteinExistence type="inferred from homology"/>
<feature type="compositionally biased region" description="Acidic residues" evidence="3">
    <location>
        <begin position="71"/>
        <end position="81"/>
    </location>
</feature>
<dbReference type="SUPFAM" id="SSF52047">
    <property type="entry name" value="RNI-like"/>
    <property type="match status" value="1"/>
</dbReference>
<dbReference type="InterPro" id="IPR007587">
    <property type="entry name" value="SAPS"/>
</dbReference>
<feature type="compositionally biased region" description="Basic residues" evidence="3">
    <location>
        <begin position="101"/>
        <end position="116"/>
    </location>
</feature>
<dbReference type="InterPro" id="IPR001611">
    <property type="entry name" value="Leu-rich_rpt"/>
</dbReference>
<evidence type="ECO:0000313" key="4">
    <source>
        <dbReference type="EMBL" id="KAL2613982.1"/>
    </source>
</evidence>
<dbReference type="PANTHER" id="PTHR12634">
    <property type="entry name" value="SIT4 YEAST -ASSOCIATING PROTEIN-RELATED"/>
    <property type="match status" value="1"/>
</dbReference>
<dbReference type="EMBL" id="JBHFFA010000007">
    <property type="protein sequence ID" value="KAL2613982.1"/>
    <property type="molecule type" value="Genomic_DNA"/>
</dbReference>